<dbReference type="GO" id="GO:0016579">
    <property type="term" value="P:protein deubiquitination"/>
    <property type="evidence" value="ECO:0007669"/>
    <property type="project" value="InterPro"/>
</dbReference>
<dbReference type="GO" id="GO:0004843">
    <property type="term" value="F:cysteine-type deubiquitinase activity"/>
    <property type="evidence" value="ECO:0007669"/>
    <property type="project" value="UniProtKB-EC"/>
</dbReference>
<evidence type="ECO:0000256" key="2">
    <source>
        <dbReference type="ARBA" id="ARBA00012759"/>
    </source>
</evidence>
<evidence type="ECO:0000313" key="8">
    <source>
        <dbReference type="EMBL" id="KAE8704545.1"/>
    </source>
</evidence>
<evidence type="ECO:0000259" key="7">
    <source>
        <dbReference type="PROSITE" id="PS50053"/>
    </source>
</evidence>
<protein>
    <recommendedName>
        <fullName evidence="2">ubiquitinyl hydrolase 1</fullName>
        <ecNumber evidence="2">3.4.19.12</ecNumber>
    </recommendedName>
</protein>
<dbReference type="PROSITE" id="PS50053">
    <property type="entry name" value="UBIQUITIN_2"/>
    <property type="match status" value="1"/>
</dbReference>
<organism evidence="8 9">
    <name type="scientific">Hibiscus syriacus</name>
    <name type="common">Rose of Sharon</name>
    <dbReference type="NCBI Taxonomy" id="106335"/>
    <lineage>
        <taxon>Eukaryota</taxon>
        <taxon>Viridiplantae</taxon>
        <taxon>Streptophyta</taxon>
        <taxon>Embryophyta</taxon>
        <taxon>Tracheophyta</taxon>
        <taxon>Spermatophyta</taxon>
        <taxon>Magnoliopsida</taxon>
        <taxon>eudicotyledons</taxon>
        <taxon>Gunneridae</taxon>
        <taxon>Pentapetalae</taxon>
        <taxon>rosids</taxon>
        <taxon>malvids</taxon>
        <taxon>Malvales</taxon>
        <taxon>Malvaceae</taxon>
        <taxon>Malvoideae</taxon>
        <taxon>Hibiscus</taxon>
    </lineage>
</organism>
<name>A0A6A3AMQ7_HIBSY</name>
<dbReference type="InterPro" id="IPR000626">
    <property type="entry name" value="Ubiquitin-like_dom"/>
</dbReference>
<dbReference type="GO" id="GO:0043161">
    <property type="term" value="P:proteasome-mediated ubiquitin-dependent protein catabolic process"/>
    <property type="evidence" value="ECO:0007669"/>
    <property type="project" value="InterPro"/>
</dbReference>
<gene>
    <name evidence="8" type="ORF">F3Y22_tig00110450pilonHSYRG00622</name>
</gene>
<accession>A0A6A3AMQ7</accession>
<evidence type="ECO:0000256" key="5">
    <source>
        <dbReference type="ARBA" id="ARBA00022801"/>
    </source>
</evidence>
<dbReference type="Gene3D" id="3.10.20.90">
    <property type="entry name" value="Phosphatidylinositol 3-kinase Catalytic Subunit, Chain A, domain 1"/>
    <property type="match status" value="1"/>
</dbReference>
<comment type="catalytic activity">
    <reaction evidence="1">
        <text>Thiol-dependent hydrolysis of ester, thioester, amide, peptide and isopeptide bonds formed by the C-terminal Gly of ubiquitin (a 76-residue protein attached to proteins as an intracellular targeting signal).</text>
        <dbReference type="EC" id="3.4.19.12"/>
    </reaction>
</comment>
<evidence type="ECO:0000313" key="9">
    <source>
        <dbReference type="Proteomes" id="UP000436088"/>
    </source>
</evidence>
<dbReference type="EMBL" id="VEPZ02000992">
    <property type="protein sequence ID" value="KAE8704545.1"/>
    <property type="molecule type" value="Genomic_DNA"/>
</dbReference>
<dbReference type="InterPro" id="IPR044635">
    <property type="entry name" value="UBP14-like"/>
</dbReference>
<keyword evidence="9" id="KW-1185">Reference proteome</keyword>
<evidence type="ECO:0000256" key="6">
    <source>
        <dbReference type="ARBA" id="ARBA00022807"/>
    </source>
</evidence>
<proteinExistence type="predicted"/>
<dbReference type="GO" id="GO:0061136">
    <property type="term" value="P:regulation of proteasomal protein catabolic process"/>
    <property type="evidence" value="ECO:0007669"/>
    <property type="project" value="TreeGrafter"/>
</dbReference>
<feature type="domain" description="Ubiquitin-like" evidence="7">
    <location>
        <begin position="1"/>
        <end position="38"/>
    </location>
</feature>
<evidence type="ECO:0000256" key="4">
    <source>
        <dbReference type="ARBA" id="ARBA00022786"/>
    </source>
</evidence>
<dbReference type="GO" id="GO:0070628">
    <property type="term" value="F:proteasome binding"/>
    <property type="evidence" value="ECO:0007669"/>
    <property type="project" value="TreeGrafter"/>
</dbReference>
<keyword evidence="6" id="KW-0788">Thiol protease</keyword>
<sequence>MTGVPSERQKIMVKGGLLKDDADWSTVGVKQGQKFMMMGTADEIVKAPEKGPVFMEDLPEEEQVVSLGHSAGLFCLHLPVLSYL</sequence>
<evidence type="ECO:0000256" key="1">
    <source>
        <dbReference type="ARBA" id="ARBA00000707"/>
    </source>
</evidence>
<dbReference type="InterPro" id="IPR029071">
    <property type="entry name" value="Ubiquitin-like_domsf"/>
</dbReference>
<comment type="caution">
    <text evidence="8">The sequence shown here is derived from an EMBL/GenBank/DDBJ whole genome shotgun (WGS) entry which is preliminary data.</text>
</comment>
<dbReference type="SUPFAM" id="SSF54236">
    <property type="entry name" value="Ubiquitin-like"/>
    <property type="match status" value="1"/>
</dbReference>
<dbReference type="AlphaFoldDB" id="A0A6A3AMQ7"/>
<keyword evidence="5" id="KW-0378">Hydrolase</keyword>
<dbReference type="EC" id="3.4.19.12" evidence="2"/>
<dbReference type="Proteomes" id="UP000436088">
    <property type="component" value="Unassembled WGS sequence"/>
</dbReference>
<dbReference type="PANTHER" id="PTHR43982:SF1">
    <property type="entry name" value="UBIQUITIN CARBOXYL-TERMINAL HYDROLASE 14"/>
    <property type="match status" value="1"/>
</dbReference>
<evidence type="ECO:0000256" key="3">
    <source>
        <dbReference type="ARBA" id="ARBA00022670"/>
    </source>
</evidence>
<dbReference type="PANTHER" id="PTHR43982">
    <property type="entry name" value="UBIQUITIN CARBOXYL-TERMINAL HYDROLASE"/>
    <property type="match status" value="1"/>
</dbReference>
<keyword evidence="4" id="KW-0833">Ubl conjugation pathway</keyword>
<reference evidence="8" key="1">
    <citation type="submission" date="2019-09" db="EMBL/GenBank/DDBJ databases">
        <title>Draft genome information of white flower Hibiscus syriacus.</title>
        <authorList>
            <person name="Kim Y.-M."/>
        </authorList>
    </citation>
    <scope>NUCLEOTIDE SEQUENCE [LARGE SCALE GENOMIC DNA]</scope>
    <source>
        <strain evidence="8">YM2019G1</strain>
    </source>
</reference>
<keyword evidence="3" id="KW-0645">Protease</keyword>